<reference evidence="1" key="2">
    <citation type="journal article" date="2024" name="Plant">
        <title>Genomic evolution and insights into agronomic trait innovations of Sesamum species.</title>
        <authorList>
            <person name="Miao H."/>
            <person name="Wang L."/>
            <person name="Qu L."/>
            <person name="Liu H."/>
            <person name="Sun Y."/>
            <person name="Le M."/>
            <person name="Wang Q."/>
            <person name="Wei S."/>
            <person name="Zheng Y."/>
            <person name="Lin W."/>
            <person name="Duan Y."/>
            <person name="Cao H."/>
            <person name="Xiong S."/>
            <person name="Wang X."/>
            <person name="Wei L."/>
            <person name="Li C."/>
            <person name="Ma Q."/>
            <person name="Ju M."/>
            <person name="Zhao R."/>
            <person name="Li G."/>
            <person name="Mu C."/>
            <person name="Tian Q."/>
            <person name="Mei H."/>
            <person name="Zhang T."/>
            <person name="Gao T."/>
            <person name="Zhang H."/>
        </authorList>
    </citation>
    <scope>NUCLEOTIDE SEQUENCE</scope>
    <source>
        <strain evidence="1">G02</strain>
    </source>
</reference>
<reference evidence="1" key="1">
    <citation type="submission" date="2020-06" db="EMBL/GenBank/DDBJ databases">
        <authorList>
            <person name="Li T."/>
            <person name="Hu X."/>
            <person name="Zhang T."/>
            <person name="Song X."/>
            <person name="Zhang H."/>
            <person name="Dai N."/>
            <person name="Sheng W."/>
            <person name="Hou X."/>
            <person name="Wei L."/>
        </authorList>
    </citation>
    <scope>NUCLEOTIDE SEQUENCE</scope>
    <source>
        <strain evidence="1">G02</strain>
        <tissue evidence="1">Leaf</tissue>
    </source>
</reference>
<gene>
    <name evidence="1" type="ORF">Sradi_5991000</name>
</gene>
<evidence type="ECO:0000313" key="1">
    <source>
        <dbReference type="EMBL" id="KAL0305737.1"/>
    </source>
</evidence>
<organism evidence="1">
    <name type="scientific">Sesamum radiatum</name>
    <name type="common">Black benniseed</name>
    <dbReference type="NCBI Taxonomy" id="300843"/>
    <lineage>
        <taxon>Eukaryota</taxon>
        <taxon>Viridiplantae</taxon>
        <taxon>Streptophyta</taxon>
        <taxon>Embryophyta</taxon>
        <taxon>Tracheophyta</taxon>
        <taxon>Spermatophyta</taxon>
        <taxon>Magnoliopsida</taxon>
        <taxon>eudicotyledons</taxon>
        <taxon>Gunneridae</taxon>
        <taxon>Pentapetalae</taxon>
        <taxon>asterids</taxon>
        <taxon>lamiids</taxon>
        <taxon>Lamiales</taxon>
        <taxon>Pedaliaceae</taxon>
        <taxon>Sesamum</taxon>
    </lineage>
</organism>
<dbReference type="AlphaFoldDB" id="A0AAW2KHJ2"/>
<proteinExistence type="predicted"/>
<name>A0AAW2KHJ2_SESRA</name>
<sequence length="108" mass="12022">MCTYVISAGIVDLDYKSDCNNVNCNFLGRGSGNFTPSLMYFNRIECLDDGRVRFLLGFGDVGHNGYQLPFEQIGLWLVKGNGMGRTEGLTWLAAVFPLMEMKVLLESV</sequence>
<dbReference type="EMBL" id="JACGWJ010000028">
    <property type="protein sequence ID" value="KAL0305737.1"/>
    <property type="molecule type" value="Genomic_DNA"/>
</dbReference>
<protein>
    <submittedName>
        <fullName evidence="1">Uncharacterized protein</fullName>
    </submittedName>
</protein>
<comment type="caution">
    <text evidence="1">The sequence shown here is derived from an EMBL/GenBank/DDBJ whole genome shotgun (WGS) entry which is preliminary data.</text>
</comment>
<accession>A0AAW2KHJ2</accession>